<keyword evidence="3" id="KW-0326">Glycosidase</keyword>
<dbReference type="Pfam" id="PF00251">
    <property type="entry name" value="Glyco_hydro_32N"/>
    <property type="match status" value="1"/>
</dbReference>
<dbReference type="SUPFAM" id="SSF75005">
    <property type="entry name" value="Arabinanase/levansucrase/invertase"/>
    <property type="match status" value="1"/>
</dbReference>
<dbReference type="Proteomes" id="UP000435649">
    <property type="component" value="Unassembled WGS sequence"/>
</dbReference>
<evidence type="ECO:0000259" key="4">
    <source>
        <dbReference type="Pfam" id="PF00251"/>
    </source>
</evidence>
<proteinExistence type="inferred from homology"/>
<dbReference type="Gene3D" id="2.115.10.20">
    <property type="entry name" value="Glycosyl hydrolase domain, family 43"/>
    <property type="match status" value="1"/>
</dbReference>
<dbReference type="GO" id="GO:0005737">
    <property type="term" value="C:cytoplasm"/>
    <property type="evidence" value="ECO:0007669"/>
    <property type="project" value="TreeGrafter"/>
</dbReference>
<evidence type="ECO:0000313" key="5">
    <source>
        <dbReference type="EMBL" id="MST97151.1"/>
    </source>
</evidence>
<dbReference type="InterPro" id="IPR013148">
    <property type="entry name" value="Glyco_hydro_32_N"/>
</dbReference>
<protein>
    <submittedName>
        <fullName evidence="5">Glycoside hydrolase family 32 protein</fullName>
    </submittedName>
</protein>
<dbReference type="GO" id="GO:0005987">
    <property type="term" value="P:sucrose catabolic process"/>
    <property type="evidence" value="ECO:0007669"/>
    <property type="project" value="TreeGrafter"/>
</dbReference>
<evidence type="ECO:0000256" key="2">
    <source>
        <dbReference type="ARBA" id="ARBA00022801"/>
    </source>
</evidence>
<dbReference type="PANTHER" id="PTHR42800:SF1">
    <property type="entry name" value="EXOINULINASE INUD (AFU_ORTHOLOGUE AFUA_5G00480)"/>
    <property type="match status" value="1"/>
</dbReference>
<dbReference type="InterPro" id="IPR023296">
    <property type="entry name" value="Glyco_hydro_beta-prop_sf"/>
</dbReference>
<dbReference type="InterPro" id="IPR001362">
    <property type="entry name" value="Glyco_hydro_32"/>
</dbReference>
<comment type="caution">
    <text evidence="5">The sequence shown here is derived from an EMBL/GenBank/DDBJ whole genome shotgun (WGS) entry which is preliminary data.</text>
</comment>
<comment type="similarity">
    <text evidence="1">Belongs to the glycosyl hydrolase 32 family.</text>
</comment>
<organism evidence="5 6">
    <name type="scientific">Victivallis lenta</name>
    <dbReference type="NCBI Taxonomy" id="2606640"/>
    <lineage>
        <taxon>Bacteria</taxon>
        <taxon>Pseudomonadati</taxon>
        <taxon>Lentisphaerota</taxon>
        <taxon>Lentisphaeria</taxon>
        <taxon>Victivallales</taxon>
        <taxon>Victivallaceae</taxon>
        <taxon>Victivallis</taxon>
    </lineage>
</organism>
<feature type="domain" description="Glycosyl hydrolase family 32 N-terminal" evidence="4">
    <location>
        <begin position="11"/>
        <end position="275"/>
    </location>
</feature>
<accession>A0A844G3D8</accession>
<dbReference type="CDD" id="cd18622">
    <property type="entry name" value="GH32_Inu-like"/>
    <property type="match status" value="1"/>
</dbReference>
<reference evidence="5 6" key="1">
    <citation type="submission" date="2019-08" db="EMBL/GenBank/DDBJ databases">
        <title>In-depth cultivation of the pig gut microbiome towards novel bacterial diversity and tailored functional studies.</title>
        <authorList>
            <person name="Wylensek D."/>
            <person name="Hitch T.C.A."/>
            <person name="Clavel T."/>
        </authorList>
    </citation>
    <scope>NUCLEOTIDE SEQUENCE [LARGE SCALE GENOMIC DNA]</scope>
    <source>
        <strain evidence="5 6">BBE-744-WT-12</strain>
    </source>
</reference>
<keyword evidence="2 5" id="KW-0378">Hydrolase</keyword>
<dbReference type="SMART" id="SM00640">
    <property type="entry name" value="Glyco_32"/>
    <property type="match status" value="1"/>
</dbReference>
<evidence type="ECO:0000256" key="3">
    <source>
        <dbReference type="ARBA" id="ARBA00023295"/>
    </source>
</evidence>
<gene>
    <name evidence="5" type="ORF">FYJ85_08855</name>
</gene>
<dbReference type="PANTHER" id="PTHR42800">
    <property type="entry name" value="EXOINULINASE INUD (AFU_ORTHOLOGUE AFUA_5G00480)"/>
    <property type="match status" value="1"/>
</dbReference>
<keyword evidence="6" id="KW-1185">Reference proteome</keyword>
<name>A0A844G3D8_9BACT</name>
<dbReference type="RefSeq" id="WP_154417974.1">
    <property type="nucleotide sequence ID" value="NZ_VUNS01000007.1"/>
</dbReference>
<evidence type="ECO:0000313" key="6">
    <source>
        <dbReference type="Proteomes" id="UP000435649"/>
    </source>
</evidence>
<dbReference type="AlphaFoldDB" id="A0A844G3D8"/>
<sequence length="338" mass="38026">MQKIPPRPQFHFTARRGWLNDPNGLVVLGSRYHMYFQHNPEAPEWGNIHWGHAVSDDLLHWEELPIALVPKAENDLCFSGSAFLDTENASGLGTPENPALLVYFTSTGRGECLAYSLDGGMTFTEYEDNPVIRHRGRDPRILRYAPGHYVIAVYDEVNHIAFYRSADLKNWTFCSRIHGFYECPELFELGGRWVLFGANGVYSLGSFDGEAFTPETLPRPLFEGDAYAGQTFANCGRRIAVFWLRDNGIFRSGGFSQQMSIPVELTLKDDRILVNPATQVPGSRVWSSPECPVTLRGIELPAAEHMLIIEDSASVEAFINHGERCILRSTSIPMQKEI</sequence>
<dbReference type="GO" id="GO:0004575">
    <property type="term" value="F:sucrose alpha-glucosidase activity"/>
    <property type="evidence" value="ECO:0007669"/>
    <property type="project" value="TreeGrafter"/>
</dbReference>
<dbReference type="EMBL" id="VUNS01000007">
    <property type="protein sequence ID" value="MST97151.1"/>
    <property type="molecule type" value="Genomic_DNA"/>
</dbReference>
<evidence type="ECO:0000256" key="1">
    <source>
        <dbReference type="ARBA" id="ARBA00009902"/>
    </source>
</evidence>